<dbReference type="SUPFAM" id="SSF56752">
    <property type="entry name" value="D-aminoacid aminotransferase-like PLP-dependent enzymes"/>
    <property type="match status" value="1"/>
</dbReference>
<proteinExistence type="inferred from homology"/>
<dbReference type="EMBL" id="JACXAE010000076">
    <property type="protein sequence ID" value="MBD2775261.1"/>
    <property type="molecule type" value="Genomic_DNA"/>
</dbReference>
<gene>
    <name evidence="2" type="ORF">ICL16_25160</name>
</gene>
<evidence type="ECO:0000313" key="3">
    <source>
        <dbReference type="Proteomes" id="UP000629098"/>
    </source>
</evidence>
<reference evidence="2" key="1">
    <citation type="submission" date="2020-09" db="EMBL/GenBank/DDBJ databases">
        <title>Iningainema tapete sp. nov. (Scytonemataceae, Cyanobacteria) from greenhouses in central Florida (USA) produces two types of nodularin with biosynthetic potential for microcystin-LR and anabaenopeptins.</title>
        <authorList>
            <person name="Berthold D.E."/>
            <person name="Lefler F.W."/>
            <person name="Huang I.-S."/>
            <person name="Abdulla H."/>
            <person name="Zimba P.V."/>
            <person name="Laughinghouse H.D. IV."/>
        </authorList>
    </citation>
    <scope>NUCLEOTIDE SEQUENCE</scope>
    <source>
        <strain evidence="2">BLCCT55</strain>
    </source>
</reference>
<dbReference type="Gene3D" id="3.30.470.10">
    <property type="match status" value="1"/>
</dbReference>
<dbReference type="GO" id="GO:0046394">
    <property type="term" value="P:carboxylic acid biosynthetic process"/>
    <property type="evidence" value="ECO:0007669"/>
    <property type="project" value="UniProtKB-ARBA"/>
</dbReference>
<dbReference type="GO" id="GO:0005829">
    <property type="term" value="C:cytosol"/>
    <property type="evidence" value="ECO:0007669"/>
    <property type="project" value="TreeGrafter"/>
</dbReference>
<dbReference type="GO" id="GO:0008483">
    <property type="term" value="F:transaminase activity"/>
    <property type="evidence" value="ECO:0007669"/>
    <property type="project" value="UniProtKB-KW"/>
</dbReference>
<evidence type="ECO:0000256" key="1">
    <source>
        <dbReference type="ARBA" id="ARBA00009320"/>
    </source>
</evidence>
<dbReference type="Gene3D" id="3.20.10.10">
    <property type="entry name" value="D-amino Acid Aminotransferase, subunit A, domain 2"/>
    <property type="match status" value="1"/>
</dbReference>
<dbReference type="InterPro" id="IPR043131">
    <property type="entry name" value="BCAT-like_N"/>
</dbReference>
<dbReference type="PANTHER" id="PTHR42743:SF11">
    <property type="entry name" value="AMINODEOXYCHORISMATE LYASE"/>
    <property type="match status" value="1"/>
</dbReference>
<protein>
    <submittedName>
        <fullName evidence="2">Aminotransferase class IV</fullName>
    </submittedName>
</protein>
<dbReference type="Proteomes" id="UP000629098">
    <property type="component" value="Unassembled WGS sequence"/>
</dbReference>
<organism evidence="2 3">
    <name type="scientific">Iningainema tapete BLCC-T55</name>
    <dbReference type="NCBI Taxonomy" id="2748662"/>
    <lineage>
        <taxon>Bacteria</taxon>
        <taxon>Bacillati</taxon>
        <taxon>Cyanobacteriota</taxon>
        <taxon>Cyanophyceae</taxon>
        <taxon>Nostocales</taxon>
        <taxon>Scytonemataceae</taxon>
        <taxon>Iningainema tapete</taxon>
    </lineage>
</organism>
<keyword evidence="2" id="KW-0032">Aminotransferase</keyword>
<evidence type="ECO:0000313" key="2">
    <source>
        <dbReference type="EMBL" id="MBD2775261.1"/>
    </source>
</evidence>
<accession>A0A8J7C8X5</accession>
<dbReference type="AlphaFoldDB" id="A0A8J7C8X5"/>
<name>A0A8J7C8X5_9CYAN</name>
<dbReference type="InterPro" id="IPR036038">
    <property type="entry name" value="Aminotransferase-like"/>
</dbReference>
<dbReference type="PANTHER" id="PTHR42743">
    <property type="entry name" value="AMINO-ACID AMINOTRANSFERASE"/>
    <property type="match status" value="1"/>
</dbReference>
<dbReference type="InterPro" id="IPR001544">
    <property type="entry name" value="Aminotrans_IV"/>
</dbReference>
<comment type="similarity">
    <text evidence="1">Belongs to the class-IV pyridoxal-phosphate-dependent aminotransferase family.</text>
</comment>
<keyword evidence="2" id="KW-0808">Transferase</keyword>
<keyword evidence="3" id="KW-1185">Reference proteome</keyword>
<dbReference type="Pfam" id="PF01063">
    <property type="entry name" value="Aminotran_4"/>
    <property type="match status" value="1"/>
</dbReference>
<dbReference type="InterPro" id="IPR043132">
    <property type="entry name" value="BCAT-like_C"/>
</dbReference>
<comment type="caution">
    <text evidence="2">The sequence shown here is derived from an EMBL/GenBank/DDBJ whole genome shotgun (WGS) entry which is preliminary data.</text>
</comment>
<sequence length="262" mass="30026">MFWYDGRLIQSQTLEIDISNPGLLYGATVFTTLRVYGNSLEHRLTNWYSHCDRLQHSLQTFAWQQPDWGRVREGAQIIMAHFPVLRITIFPDGREWITGRVLPVDLTEQQNNGIIAAFAPPEFYRCLPSHKTGNYLSTWLARANVQQVGATEAILVDCQGNWLETSTGNLWGWRDGCWWTPPLTAGILPGVVRAQLLQWLLDRQQQVREEPWTAELVLGFEAIAISNSVVEAVPIHTVVQPLGQLEYNPHHKCFSQIRDYFL</sequence>
<dbReference type="InterPro" id="IPR050571">
    <property type="entry name" value="Class-IV_PLP-Dep_Aminotrnsfr"/>
</dbReference>